<protein>
    <submittedName>
        <fullName evidence="1">Uncharacterized protein</fullName>
    </submittedName>
</protein>
<proteinExistence type="predicted"/>
<organism evidence="1 2">
    <name type="scientific">Microbacterium oxydans</name>
    <dbReference type="NCBI Taxonomy" id="82380"/>
    <lineage>
        <taxon>Bacteria</taxon>
        <taxon>Bacillati</taxon>
        <taxon>Actinomycetota</taxon>
        <taxon>Actinomycetes</taxon>
        <taxon>Micrococcales</taxon>
        <taxon>Microbacteriaceae</taxon>
        <taxon>Microbacterium</taxon>
    </lineage>
</organism>
<dbReference type="Proteomes" id="UP000033640">
    <property type="component" value="Unassembled WGS sequence"/>
</dbReference>
<accession>A0A0F0LBV2</accession>
<comment type="caution">
    <text evidence="1">The sequence shown here is derived from an EMBL/GenBank/DDBJ whole genome shotgun (WGS) entry which is preliminary data.</text>
</comment>
<sequence>MSRLPCDVSAPHGSAAGYDAGCRTRAMCPNGQDSEMLSCAEAVVRRRGDYHLLRLPADQPLPRDGNVGVMTSSHEPVRAVHGTPWGYARGCRDASGCPNRLRGAMTCADARRRYVQEYAARRSAGVGTPIEHGTPNGYLLGCRDSRLCPGGDDGVSCAESRARHRMRIARAAGIAPRAETLDSGPAIAKVRALRSQGWSLRRISSATGCGRTTIAELAGETGTVRERVTPVTLRRILAVEAR</sequence>
<evidence type="ECO:0000313" key="2">
    <source>
        <dbReference type="Proteomes" id="UP000033640"/>
    </source>
</evidence>
<dbReference type="OrthoDB" id="5068604at2"/>
<evidence type="ECO:0000313" key="1">
    <source>
        <dbReference type="EMBL" id="KJL30638.1"/>
    </source>
</evidence>
<dbReference type="PATRIC" id="fig|82380.11.peg.730"/>
<dbReference type="EMBL" id="JYIW01000018">
    <property type="protein sequence ID" value="KJL30638.1"/>
    <property type="molecule type" value="Genomic_DNA"/>
</dbReference>
<name>A0A0F0LBV2_9MICO</name>
<dbReference type="RefSeq" id="WP_156153103.1">
    <property type="nucleotide sequence ID" value="NZ_CAKKLT010000020.1"/>
</dbReference>
<reference evidence="1 2" key="1">
    <citation type="submission" date="2015-02" db="EMBL/GenBank/DDBJ databases">
        <title>Draft genome sequences of ten Microbacterium spp. with emphasis on heavy metal contaminated environments.</title>
        <authorList>
            <person name="Corretto E."/>
        </authorList>
    </citation>
    <scope>NUCLEOTIDE SEQUENCE [LARGE SCALE GENOMIC DNA]</scope>
    <source>
        <strain evidence="1 2">BEL4b</strain>
    </source>
</reference>
<gene>
    <name evidence="1" type="ORF">RS83_00707</name>
</gene>
<dbReference type="AlphaFoldDB" id="A0A0F0LBV2"/>